<dbReference type="SUPFAM" id="SSF160631">
    <property type="entry name" value="SMI1/KNR4-like"/>
    <property type="match status" value="1"/>
</dbReference>
<dbReference type="GeneID" id="2892763"/>
<dbReference type="EMBL" id="CR382124">
    <property type="protein sequence ID" value="CAH00336.1"/>
    <property type="molecule type" value="Genomic_DNA"/>
</dbReference>
<gene>
    <name evidence="2" type="ORF">KLLA0_D03927g</name>
</gene>
<dbReference type="SMART" id="SM00860">
    <property type="entry name" value="SMI1_KNR4"/>
    <property type="match status" value="1"/>
</dbReference>
<evidence type="ECO:0000313" key="2">
    <source>
        <dbReference type="EMBL" id="CAH00336.1"/>
    </source>
</evidence>
<proteinExistence type="predicted"/>
<protein>
    <submittedName>
        <fullName evidence="2">KLLA0D03927p</fullName>
    </submittedName>
</protein>
<accession>Q6CS49</accession>
<dbReference type="InterPro" id="IPR018958">
    <property type="entry name" value="Knr4/Smi1-like_dom"/>
</dbReference>
<evidence type="ECO:0000313" key="3">
    <source>
        <dbReference type="Proteomes" id="UP000000598"/>
    </source>
</evidence>
<name>Q6CS49_KLULA</name>
<dbReference type="InParanoid" id="Q6CS49"/>
<dbReference type="KEGG" id="kla:KLLA0_D03927g"/>
<dbReference type="Gene3D" id="3.40.1580.10">
    <property type="entry name" value="SMI1/KNR4-like"/>
    <property type="match status" value="1"/>
</dbReference>
<dbReference type="InterPro" id="IPR037883">
    <property type="entry name" value="Knr4/Smi1-like_sf"/>
</dbReference>
<dbReference type="Pfam" id="PF09346">
    <property type="entry name" value="SMI1_KNR4"/>
    <property type="match status" value="1"/>
</dbReference>
<dbReference type="AlphaFoldDB" id="Q6CS49"/>
<sequence>MHIDSFSHKSSVPQFEQHFGVKYGTKEAVSISRNKPWLKGRSPKPCSLKLKSGMEFLTVNTSHPLNDEDVKKFEKFVGTVLSSGVRAFYMKGNGGKLPDERCMYVSSDGREFDIKNFLPISYPRFDGDMTVEQAYEILVENKYLVPRDYIPIVIDGGGFPFCLRKGSEDVFFANIESGELIFIEKDLETFVTGVITEDEAWA</sequence>
<reference evidence="2 3" key="1">
    <citation type="journal article" date="2004" name="Nature">
        <title>Genome evolution in yeasts.</title>
        <authorList>
            <consortium name="Genolevures"/>
            <person name="Dujon B."/>
            <person name="Sherman D."/>
            <person name="Fischer G."/>
            <person name="Durrens P."/>
            <person name="Casaregola S."/>
            <person name="Lafontaine I."/>
            <person name="de Montigny J."/>
            <person name="Marck C."/>
            <person name="Neuveglise C."/>
            <person name="Talla E."/>
            <person name="Goffard N."/>
            <person name="Frangeul L."/>
            <person name="Aigle M."/>
            <person name="Anthouard V."/>
            <person name="Babour A."/>
            <person name="Barbe V."/>
            <person name="Barnay S."/>
            <person name="Blanchin S."/>
            <person name="Beckerich J.M."/>
            <person name="Beyne E."/>
            <person name="Bleykasten C."/>
            <person name="Boisrame A."/>
            <person name="Boyer J."/>
            <person name="Cattolico L."/>
            <person name="Confanioleri F."/>
            <person name="de Daruvar A."/>
            <person name="Despons L."/>
            <person name="Fabre E."/>
            <person name="Fairhead C."/>
            <person name="Ferry-Dumazet H."/>
            <person name="Groppi A."/>
            <person name="Hantraye F."/>
            <person name="Hennequin C."/>
            <person name="Jauniaux N."/>
            <person name="Joyet P."/>
            <person name="Kachouri R."/>
            <person name="Kerrest A."/>
            <person name="Koszul R."/>
            <person name="Lemaire M."/>
            <person name="Lesur I."/>
            <person name="Ma L."/>
            <person name="Muller H."/>
            <person name="Nicaud J.M."/>
            <person name="Nikolski M."/>
            <person name="Oztas S."/>
            <person name="Ozier-Kalogeropoulos O."/>
            <person name="Pellenz S."/>
            <person name="Potier S."/>
            <person name="Richard G.F."/>
            <person name="Straub M.L."/>
            <person name="Suleau A."/>
            <person name="Swennene D."/>
            <person name="Tekaia F."/>
            <person name="Wesolowski-Louvel M."/>
            <person name="Westhof E."/>
            <person name="Wirth B."/>
            <person name="Zeniou-Meyer M."/>
            <person name="Zivanovic I."/>
            <person name="Bolotin-Fukuhara M."/>
            <person name="Thierry A."/>
            <person name="Bouchier C."/>
            <person name="Caudron B."/>
            <person name="Scarpelli C."/>
            <person name="Gaillardin C."/>
            <person name="Weissenbach J."/>
            <person name="Wincker P."/>
            <person name="Souciet J.L."/>
        </authorList>
    </citation>
    <scope>NUCLEOTIDE SEQUENCE [LARGE SCALE GENOMIC DNA]</scope>
    <source>
        <strain evidence="3">ATCC 8585 / CBS 2359 / DSM 70799 / NBRC 1267 / NRRL Y-1140 / WM37</strain>
    </source>
</reference>
<dbReference type="RefSeq" id="XP_453240.1">
    <property type="nucleotide sequence ID" value="XM_453240.1"/>
</dbReference>
<organism evidence="2 3">
    <name type="scientific">Kluyveromyces lactis (strain ATCC 8585 / CBS 2359 / DSM 70799 / NBRC 1267 / NRRL Y-1140 / WM37)</name>
    <name type="common">Yeast</name>
    <name type="synonym">Candida sphaerica</name>
    <dbReference type="NCBI Taxonomy" id="284590"/>
    <lineage>
        <taxon>Eukaryota</taxon>
        <taxon>Fungi</taxon>
        <taxon>Dikarya</taxon>
        <taxon>Ascomycota</taxon>
        <taxon>Saccharomycotina</taxon>
        <taxon>Saccharomycetes</taxon>
        <taxon>Saccharomycetales</taxon>
        <taxon>Saccharomycetaceae</taxon>
        <taxon>Kluyveromyces</taxon>
    </lineage>
</organism>
<dbReference type="Proteomes" id="UP000000598">
    <property type="component" value="Chromosome D"/>
</dbReference>
<dbReference type="HOGENOM" id="CLU_115772_2_0_1"/>
<feature type="domain" description="Knr4/Smi1-like" evidence="1">
    <location>
        <begin position="64"/>
        <end position="193"/>
    </location>
</feature>
<keyword evidence="3" id="KW-1185">Reference proteome</keyword>
<dbReference type="PaxDb" id="284590-Q6CS49"/>
<evidence type="ECO:0000259" key="1">
    <source>
        <dbReference type="SMART" id="SM00860"/>
    </source>
</evidence>